<dbReference type="AlphaFoldDB" id="A0A0Z8DM24"/>
<dbReference type="Proteomes" id="UP000073485">
    <property type="component" value="Unassembled WGS sequence"/>
</dbReference>
<dbReference type="CDD" id="cd19959">
    <property type="entry name" value="paratox"/>
    <property type="match status" value="1"/>
</dbReference>
<gene>
    <name evidence="1" type="ORF">ERS132410_00265</name>
    <name evidence="2" type="ORF">ERS132421_00236</name>
</gene>
<organism evidence="1 4">
    <name type="scientific">Streptococcus suis</name>
    <dbReference type="NCBI Taxonomy" id="1307"/>
    <lineage>
        <taxon>Bacteria</taxon>
        <taxon>Bacillati</taxon>
        <taxon>Bacillota</taxon>
        <taxon>Bacilli</taxon>
        <taxon>Lactobacillales</taxon>
        <taxon>Streptococcaceae</taxon>
        <taxon>Streptococcus</taxon>
    </lineage>
</organism>
<proteinExistence type="predicted"/>
<evidence type="ECO:0000313" key="3">
    <source>
        <dbReference type="Proteomes" id="UP000073200"/>
    </source>
</evidence>
<evidence type="ECO:0000313" key="2">
    <source>
        <dbReference type="EMBL" id="CYU68180.1"/>
    </source>
</evidence>
<dbReference type="Pfam" id="PF24313">
    <property type="entry name" value="Paratox"/>
    <property type="match status" value="1"/>
</dbReference>
<dbReference type="EMBL" id="FIGO01000001">
    <property type="protein sequence ID" value="CYU45933.1"/>
    <property type="molecule type" value="Genomic_DNA"/>
</dbReference>
<protein>
    <submittedName>
        <fullName evidence="1">Phage protein</fullName>
    </submittedName>
</protein>
<sequence length="71" mass="8365">MLHYDELKQAVDDGYIKGDTVMIVRRDGKIFDYVLPDEEVRPWEVVCEEKVEDVTRELKSSPQIRPKSLKK</sequence>
<evidence type="ECO:0000313" key="4">
    <source>
        <dbReference type="Proteomes" id="UP000073485"/>
    </source>
</evidence>
<dbReference type="RefSeq" id="WP_044667797.1">
    <property type="nucleotide sequence ID" value="NZ_CEHP01000004.1"/>
</dbReference>
<reference evidence="3 4" key="1">
    <citation type="submission" date="2016-02" db="EMBL/GenBank/DDBJ databases">
        <authorList>
            <consortium name="Pathogen Informatics"/>
        </authorList>
    </citation>
    <scope>NUCLEOTIDE SEQUENCE [LARGE SCALE GENOMIC DNA]</scope>
    <source>
        <strain evidence="1 4">LSS48</strain>
        <strain evidence="2 3">LSS59</strain>
    </source>
</reference>
<dbReference type="EMBL" id="FIHG01000001">
    <property type="protein sequence ID" value="CYU68180.1"/>
    <property type="molecule type" value="Genomic_DNA"/>
</dbReference>
<dbReference type="InterPro" id="IPR056220">
    <property type="entry name" value="Paratox-like"/>
</dbReference>
<evidence type="ECO:0000313" key="1">
    <source>
        <dbReference type="EMBL" id="CYU45933.1"/>
    </source>
</evidence>
<name>A0A0Z8DM24_STRSU</name>
<accession>A0A0Z8DM24</accession>
<dbReference type="Proteomes" id="UP000073200">
    <property type="component" value="Unassembled WGS sequence"/>
</dbReference>